<gene>
    <name evidence="8" type="ORF">B0I36DRAFT_373715</name>
</gene>
<sequence>MIYTSSVALLGVVSLANAHGYLTIPKSRVRLGFEAGTDTCPECTIQEPVSPWPDLDAALVGRNGPCGYNARVSVDYNQPGKAWGNEPVATYQAGDVIDVQWCVDNNGDHGGMFSYRICQDQALVDKFLTPGYLPTDAEKQAAEDCFENGVLDCTDVSGQTCGFNPDCQQGQPCWRNDWFTCNAFQADSRRGCQGVDGAALGSCKTTIAGGYTVTKKIKIPNYVSNHTLLSFRWNSFQTAQIYVNCADIRITAGSGGSPSPPAASSSTAATSATPTISKSATTASPSCTPVSTVSVTFNDLVTTSVGQTIKIVGSIPQLGNWDPSAAPSLSASQYTNSNPKWSATVSLPAGTTFQYKFVNVASNGAVTWESDPNRSYTVPTGCSSTAVVDAKWK</sequence>
<evidence type="ECO:0000313" key="8">
    <source>
        <dbReference type="EMBL" id="KAH7033496.1"/>
    </source>
</evidence>
<comment type="caution">
    <text evidence="8">The sequence shown here is derived from an EMBL/GenBank/DDBJ whole genome shotgun (WGS) entry which is preliminary data.</text>
</comment>
<evidence type="ECO:0000256" key="2">
    <source>
        <dbReference type="ARBA" id="ARBA00023180"/>
    </source>
</evidence>
<dbReference type="SMART" id="SM01065">
    <property type="entry name" value="CBM_2"/>
    <property type="match status" value="1"/>
</dbReference>
<keyword evidence="4" id="KW-0624">Polysaccharide degradation</keyword>
<dbReference type="GO" id="GO:2001070">
    <property type="term" value="F:starch binding"/>
    <property type="evidence" value="ECO:0007669"/>
    <property type="project" value="InterPro"/>
</dbReference>
<feature type="region of interest" description="Disordered" evidence="5">
    <location>
        <begin position="255"/>
        <end position="289"/>
    </location>
</feature>
<dbReference type="InterPro" id="IPR013784">
    <property type="entry name" value="Carb-bd-like_fold"/>
</dbReference>
<protein>
    <submittedName>
        <fullName evidence="8">Starch binding domain-containing protein</fullName>
    </submittedName>
</protein>
<keyword evidence="9" id="KW-1185">Reference proteome</keyword>
<dbReference type="Proteomes" id="UP000756346">
    <property type="component" value="Unassembled WGS sequence"/>
</dbReference>
<name>A0A9P8YAB2_9PEZI</name>
<dbReference type="GO" id="GO:0000272">
    <property type="term" value="P:polysaccharide catabolic process"/>
    <property type="evidence" value="ECO:0007669"/>
    <property type="project" value="UniProtKB-KW"/>
</dbReference>
<dbReference type="InterPro" id="IPR013783">
    <property type="entry name" value="Ig-like_fold"/>
</dbReference>
<evidence type="ECO:0000259" key="7">
    <source>
        <dbReference type="PROSITE" id="PS51166"/>
    </source>
</evidence>
<evidence type="ECO:0000256" key="3">
    <source>
        <dbReference type="ARBA" id="ARBA00023277"/>
    </source>
</evidence>
<dbReference type="InterPro" id="IPR004302">
    <property type="entry name" value="Cellulose/chitin-bd_N"/>
</dbReference>
<evidence type="ECO:0000256" key="6">
    <source>
        <dbReference type="SAM" id="SignalP"/>
    </source>
</evidence>
<evidence type="ECO:0000256" key="5">
    <source>
        <dbReference type="SAM" id="MobiDB-lite"/>
    </source>
</evidence>
<dbReference type="Pfam" id="PF03067">
    <property type="entry name" value="LPMO_10"/>
    <property type="match status" value="1"/>
</dbReference>
<dbReference type="InterPro" id="IPR034836">
    <property type="entry name" value="CBM20_glucoamylase"/>
</dbReference>
<evidence type="ECO:0000256" key="1">
    <source>
        <dbReference type="ARBA" id="ARBA00022729"/>
    </source>
</evidence>
<dbReference type="PANTHER" id="PTHR15048">
    <property type="entry name" value="STARCH-BINDING DOMAIN-CONTAINING PROTEIN 1"/>
    <property type="match status" value="1"/>
</dbReference>
<dbReference type="AlphaFoldDB" id="A0A9P8YAB2"/>
<dbReference type="OrthoDB" id="550577at2759"/>
<dbReference type="EMBL" id="JAGTJQ010000004">
    <property type="protein sequence ID" value="KAH7033496.1"/>
    <property type="molecule type" value="Genomic_DNA"/>
</dbReference>
<feature type="signal peptide" evidence="6">
    <location>
        <begin position="1"/>
        <end position="18"/>
    </location>
</feature>
<feature type="domain" description="CBM20" evidence="7">
    <location>
        <begin position="287"/>
        <end position="393"/>
    </location>
</feature>
<accession>A0A9P8YAB2</accession>
<dbReference type="CDD" id="cd05811">
    <property type="entry name" value="CBM20_glucoamylase"/>
    <property type="match status" value="1"/>
</dbReference>
<dbReference type="SUPFAM" id="SSF49452">
    <property type="entry name" value="Starch-binding domain-like"/>
    <property type="match status" value="1"/>
</dbReference>
<organism evidence="8 9">
    <name type="scientific">Microdochium trichocladiopsis</name>
    <dbReference type="NCBI Taxonomy" id="1682393"/>
    <lineage>
        <taxon>Eukaryota</taxon>
        <taxon>Fungi</taxon>
        <taxon>Dikarya</taxon>
        <taxon>Ascomycota</taxon>
        <taxon>Pezizomycotina</taxon>
        <taxon>Sordariomycetes</taxon>
        <taxon>Xylariomycetidae</taxon>
        <taxon>Xylariales</taxon>
        <taxon>Microdochiaceae</taxon>
        <taxon>Microdochium</taxon>
    </lineage>
</organism>
<dbReference type="GeneID" id="70189765"/>
<dbReference type="Gene3D" id="2.70.50.70">
    <property type="match status" value="1"/>
</dbReference>
<dbReference type="Gene3D" id="2.60.40.10">
    <property type="entry name" value="Immunoglobulins"/>
    <property type="match status" value="1"/>
</dbReference>
<dbReference type="PANTHER" id="PTHR15048:SF0">
    <property type="entry name" value="STARCH-BINDING DOMAIN-CONTAINING PROTEIN 1"/>
    <property type="match status" value="1"/>
</dbReference>
<reference evidence="8" key="1">
    <citation type="journal article" date="2021" name="Nat. Commun.">
        <title>Genetic determinants of endophytism in the Arabidopsis root mycobiome.</title>
        <authorList>
            <person name="Mesny F."/>
            <person name="Miyauchi S."/>
            <person name="Thiergart T."/>
            <person name="Pickel B."/>
            <person name="Atanasova L."/>
            <person name="Karlsson M."/>
            <person name="Huettel B."/>
            <person name="Barry K.W."/>
            <person name="Haridas S."/>
            <person name="Chen C."/>
            <person name="Bauer D."/>
            <person name="Andreopoulos W."/>
            <person name="Pangilinan J."/>
            <person name="LaButti K."/>
            <person name="Riley R."/>
            <person name="Lipzen A."/>
            <person name="Clum A."/>
            <person name="Drula E."/>
            <person name="Henrissat B."/>
            <person name="Kohler A."/>
            <person name="Grigoriev I.V."/>
            <person name="Martin F.M."/>
            <person name="Hacquard S."/>
        </authorList>
    </citation>
    <scope>NUCLEOTIDE SEQUENCE</scope>
    <source>
        <strain evidence="8">MPI-CAGE-CH-0230</strain>
    </source>
</reference>
<keyword evidence="3" id="KW-0119">Carbohydrate metabolism</keyword>
<dbReference type="FunFam" id="2.60.40.10:FF:000552">
    <property type="entry name" value="Related to glucoamylase"/>
    <property type="match status" value="1"/>
</dbReference>
<dbReference type="InterPro" id="IPR002044">
    <property type="entry name" value="CBM20"/>
</dbReference>
<dbReference type="GO" id="GO:0016020">
    <property type="term" value="C:membrane"/>
    <property type="evidence" value="ECO:0007669"/>
    <property type="project" value="TreeGrafter"/>
</dbReference>
<evidence type="ECO:0000313" key="9">
    <source>
        <dbReference type="Proteomes" id="UP000756346"/>
    </source>
</evidence>
<keyword evidence="2" id="KW-0325">Glycoprotein</keyword>
<feature type="compositionally biased region" description="Low complexity" evidence="5">
    <location>
        <begin position="262"/>
        <end position="289"/>
    </location>
</feature>
<proteinExistence type="predicted"/>
<dbReference type="PROSITE" id="PS51166">
    <property type="entry name" value="CBM20"/>
    <property type="match status" value="1"/>
</dbReference>
<feature type="chain" id="PRO_5040287830" evidence="6">
    <location>
        <begin position="19"/>
        <end position="393"/>
    </location>
</feature>
<dbReference type="RefSeq" id="XP_046014328.1">
    <property type="nucleotide sequence ID" value="XM_046160219.1"/>
</dbReference>
<dbReference type="Pfam" id="PF00686">
    <property type="entry name" value="CBM_20"/>
    <property type="match status" value="1"/>
</dbReference>
<keyword evidence="1 6" id="KW-0732">Signal</keyword>
<evidence type="ECO:0000256" key="4">
    <source>
        <dbReference type="ARBA" id="ARBA00023326"/>
    </source>
</evidence>